<evidence type="ECO:0000313" key="1">
    <source>
        <dbReference type="EMBL" id="EDQ98156.1"/>
    </source>
</evidence>
<dbReference type="InParanoid" id="B0E4S5"/>
<gene>
    <name evidence="1" type="ORF">LACBIDRAFT_336218</name>
</gene>
<dbReference type="RefSeq" id="XP_001891193.1">
    <property type="nucleotide sequence ID" value="XM_001891158.1"/>
</dbReference>
<dbReference type="GeneID" id="6086849"/>
<accession>B0E4S5</accession>
<dbReference type="AlphaFoldDB" id="B0E4S5"/>
<protein>
    <submittedName>
        <fullName evidence="1">Predicted protein</fullName>
    </submittedName>
</protein>
<dbReference type="KEGG" id="lbc:LACBIDRAFT_336218"/>
<sequence>WNFYHMCVFPYALDKLKLNSAIVNGNGHNFNGGGPFYWDGTGLKGLNSSIQKPDPMMRFALCCFSSRQVLIVFWQDQNVRNFSECDSGQLARAGFLCVESRTLVDDKLKETTPITGAMGLPLATTPMDST</sequence>
<reference evidence="1 2" key="1">
    <citation type="journal article" date="2008" name="Nature">
        <title>The genome of Laccaria bicolor provides insights into mycorrhizal symbiosis.</title>
        <authorList>
            <person name="Martin F."/>
            <person name="Aerts A."/>
            <person name="Ahren D."/>
            <person name="Brun A."/>
            <person name="Danchin E.G.J."/>
            <person name="Duchaussoy F."/>
            <person name="Gibon J."/>
            <person name="Kohler A."/>
            <person name="Lindquist E."/>
            <person name="Pereda V."/>
            <person name="Salamov A."/>
            <person name="Shapiro H.J."/>
            <person name="Wuyts J."/>
            <person name="Blaudez D."/>
            <person name="Buee M."/>
            <person name="Brokstein P."/>
            <person name="Canbaeck B."/>
            <person name="Cohen D."/>
            <person name="Courty P.E."/>
            <person name="Coutinho P.M."/>
            <person name="Delaruelle C."/>
            <person name="Detter J.C."/>
            <person name="Deveau A."/>
            <person name="DiFazio S."/>
            <person name="Duplessis S."/>
            <person name="Fraissinet-Tachet L."/>
            <person name="Lucic E."/>
            <person name="Frey-Klett P."/>
            <person name="Fourrey C."/>
            <person name="Feussner I."/>
            <person name="Gay G."/>
            <person name="Grimwood J."/>
            <person name="Hoegger P.J."/>
            <person name="Jain P."/>
            <person name="Kilaru S."/>
            <person name="Labbe J."/>
            <person name="Lin Y.C."/>
            <person name="Legue V."/>
            <person name="Le Tacon F."/>
            <person name="Marmeisse R."/>
            <person name="Melayah D."/>
            <person name="Montanini B."/>
            <person name="Muratet M."/>
            <person name="Nehls U."/>
            <person name="Niculita-Hirzel H."/>
            <person name="Oudot-Le Secq M.P."/>
            <person name="Peter M."/>
            <person name="Quesneville H."/>
            <person name="Rajashekar B."/>
            <person name="Reich M."/>
            <person name="Rouhier N."/>
            <person name="Schmutz J."/>
            <person name="Yin T."/>
            <person name="Chalot M."/>
            <person name="Henrissat B."/>
            <person name="Kuees U."/>
            <person name="Lucas S."/>
            <person name="Van de Peer Y."/>
            <person name="Podila G.K."/>
            <person name="Polle A."/>
            <person name="Pukkila P.J."/>
            <person name="Richardson P.M."/>
            <person name="Rouze P."/>
            <person name="Sanders I.R."/>
            <person name="Stajich J.E."/>
            <person name="Tunlid A."/>
            <person name="Tuskan G."/>
            <person name="Grigoriev I.V."/>
        </authorList>
    </citation>
    <scope>NUCLEOTIDE SEQUENCE [LARGE SCALE GENOMIC DNA]</scope>
    <source>
        <strain evidence="2">S238N-H82 / ATCC MYA-4686</strain>
    </source>
</reference>
<evidence type="ECO:0000313" key="2">
    <source>
        <dbReference type="Proteomes" id="UP000001194"/>
    </source>
</evidence>
<proteinExistence type="predicted"/>
<dbReference type="HOGENOM" id="CLU_1943133_0_0_1"/>
<dbReference type="EMBL" id="DS547489">
    <property type="protein sequence ID" value="EDQ98156.1"/>
    <property type="molecule type" value="Genomic_DNA"/>
</dbReference>
<feature type="non-terminal residue" evidence="1">
    <location>
        <position position="1"/>
    </location>
</feature>
<organism evidence="2">
    <name type="scientific">Laccaria bicolor (strain S238N-H82 / ATCC MYA-4686)</name>
    <name type="common">Bicoloured deceiver</name>
    <name type="synonym">Laccaria laccata var. bicolor</name>
    <dbReference type="NCBI Taxonomy" id="486041"/>
    <lineage>
        <taxon>Eukaryota</taxon>
        <taxon>Fungi</taxon>
        <taxon>Dikarya</taxon>
        <taxon>Basidiomycota</taxon>
        <taxon>Agaricomycotina</taxon>
        <taxon>Agaricomycetes</taxon>
        <taxon>Agaricomycetidae</taxon>
        <taxon>Agaricales</taxon>
        <taxon>Agaricineae</taxon>
        <taxon>Hydnangiaceae</taxon>
        <taxon>Laccaria</taxon>
    </lineage>
</organism>
<dbReference type="Proteomes" id="UP000001194">
    <property type="component" value="Unassembled WGS sequence"/>
</dbReference>
<name>B0E4S5_LACBS</name>
<keyword evidence="2" id="KW-1185">Reference proteome</keyword>